<reference evidence="2 3" key="1">
    <citation type="journal article" date="2020" name="G3 (Bethesda)">
        <title>Whole Genome Sequencing and Comparative Genomics of Two Nematicidal Bacillus Strains Reveals a Wide Range of Possible Virulence Factors.</title>
        <authorList>
            <person name="Susic N."/>
            <person name="Janezic S."/>
            <person name="Rupnik M."/>
            <person name="Geric Stare B."/>
        </authorList>
    </citation>
    <scope>NUCLEOTIDE SEQUENCE [LARGE SCALE GENOMIC DNA]</scope>
    <source>
        <strain evidence="2 3">I-1582</strain>
    </source>
</reference>
<evidence type="ECO:0000313" key="2">
    <source>
        <dbReference type="EMBL" id="KAF0822638.1"/>
    </source>
</evidence>
<organism evidence="2 3">
    <name type="scientific">Cytobacillus firmus</name>
    <name type="common">Bacillus firmus</name>
    <dbReference type="NCBI Taxonomy" id="1399"/>
    <lineage>
        <taxon>Bacteria</taxon>
        <taxon>Bacillati</taxon>
        <taxon>Bacillota</taxon>
        <taxon>Bacilli</taxon>
        <taxon>Bacillales</taxon>
        <taxon>Bacillaceae</taxon>
        <taxon>Cytobacillus</taxon>
    </lineage>
</organism>
<protein>
    <submittedName>
        <fullName evidence="2">Uncharacterized protein</fullName>
    </submittedName>
</protein>
<dbReference type="EMBL" id="VDEM01000051">
    <property type="protein sequence ID" value="KAF0822638.1"/>
    <property type="molecule type" value="Genomic_DNA"/>
</dbReference>
<dbReference type="AlphaFoldDB" id="A0A800N9D6"/>
<accession>A0A800N9D6</accession>
<sequence>MIFGSGTGHRLSPYAGSLWNSIPVLLFSSAIYYLKIIYQISLDKSIFFVN</sequence>
<proteinExistence type="predicted"/>
<keyword evidence="1" id="KW-0812">Transmembrane</keyword>
<name>A0A800N9D6_CYTFI</name>
<keyword evidence="1" id="KW-1133">Transmembrane helix</keyword>
<comment type="caution">
    <text evidence="2">The sequence shown here is derived from an EMBL/GenBank/DDBJ whole genome shotgun (WGS) entry which is preliminary data.</text>
</comment>
<evidence type="ECO:0000256" key="1">
    <source>
        <dbReference type="SAM" id="Phobius"/>
    </source>
</evidence>
<gene>
    <name evidence="2" type="ORF">KIS1582_3598</name>
</gene>
<evidence type="ECO:0000313" key="3">
    <source>
        <dbReference type="Proteomes" id="UP000465778"/>
    </source>
</evidence>
<keyword evidence="1" id="KW-0472">Membrane</keyword>
<feature type="transmembrane region" description="Helical" evidence="1">
    <location>
        <begin position="14"/>
        <end position="34"/>
    </location>
</feature>
<dbReference type="Proteomes" id="UP000465778">
    <property type="component" value="Unassembled WGS sequence"/>
</dbReference>